<evidence type="ECO:0000259" key="6">
    <source>
        <dbReference type="PROSITE" id="PS51736"/>
    </source>
</evidence>
<feature type="domain" description="Resolvase/invertase-type recombinase catalytic" evidence="6">
    <location>
        <begin position="2"/>
        <end position="149"/>
    </location>
</feature>
<dbReference type="InterPro" id="IPR050639">
    <property type="entry name" value="SSR_resolvase"/>
</dbReference>
<dbReference type="PROSITE" id="PS51737">
    <property type="entry name" value="RECOMBINASE_DNA_BIND"/>
    <property type="match status" value="1"/>
</dbReference>
<evidence type="ECO:0000259" key="7">
    <source>
        <dbReference type="PROSITE" id="PS51737"/>
    </source>
</evidence>
<feature type="active site" description="O-(5'-phospho-DNA)-serine intermediate" evidence="4">
    <location>
        <position position="10"/>
    </location>
</feature>
<dbReference type="EMBL" id="JACJTQ010000063">
    <property type="protein sequence ID" value="MBD2694853.1"/>
    <property type="molecule type" value="Genomic_DNA"/>
</dbReference>
<accession>A0ABR8J902</accession>
<evidence type="ECO:0000313" key="9">
    <source>
        <dbReference type="Proteomes" id="UP000660381"/>
    </source>
</evidence>
<sequence>MKLIGYVRVSSEGQADNTSLEDQELKIQAYCTALNHELVGLYQDVQSGAKSDNRKGLQTAIADMLDGKADGLIVLKLDRLGRRASDVLTLIDKELQPNNKALIVIDMNMDTSTPTGKLVLTMLAGVAEFEKSQINERTKNGKKARAKTSDYANGGQPKFGHKADNKNLVIDEKEQQIIDIIRRHHKSGKSQRQIAEYLNKQGILSKQGKEWSGTTIGRVLTRLYPKAS</sequence>
<keyword evidence="2" id="KW-0238">DNA-binding</keyword>
<evidence type="ECO:0000256" key="4">
    <source>
        <dbReference type="PROSITE-ProRule" id="PRU10137"/>
    </source>
</evidence>
<evidence type="ECO:0000256" key="2">
    <source>
        <dbReference type="ARBA" id="ARBA00023125"/>
    </source>
</evidence>
<keyword evidence="1" id="KW-0229">DNA integration</keyword>
<protein>
    <submittedName>
        <fullName evidence="8">Recombinase family protein</fullName>
    </submittedName>
</protein>
<dbReference type="InterPro" id="IPR011109">
    <property type="entry name" value="DNA_bind_recombinase_dom"/>
</dbReference>
<dbReference type="CDD" id="cd00338">
    <property type="entry name" value="Ser_Recombinase"/>
    <property type="match status" value="1"/>
</dbReference>
<dbReference type="Pfam" id="PF07508">
    <property type="entry name" value="Recombinase"/>
    <property type="match status" value="1"/>
</dbReference>
<dbReference type="PROSITE" id="PS51736">
    <property type="entry name" value="RECOMBINASES_3"/>
    <property type="match status" value="1"/>
</dbReference>
<dbReference type="InterPro" id="IPR006119">
    <property type="entry name" value="Resolv_N"/>
</dbReference>
<feature type="domain" description="Recombinase" evidence="7">
    <location>
        <begin position="158"/>
        <end position="228"/>
    </location>
</feature>
<organism evidence="8 9">
    <name type="scientific">Anabaena catenula FACHB-362</name>
    <dbReference type="NCBI Taxonomy" id="2692877"/>
    <lineage>
        <taxon>Bacteria</taxon>
        <taxon>Bacillati</taxon>
        <taxon>Cyanobacteriota</taxon>
        <taxon>Cyanophyceae</taxon>
        <taxon>Nostocales</taxon>
        <taxon>Nostocaceae</taxon>
        <taxon>Anabaena</taxon>
    </lineage>
</organism>
<dbReference type="PROSITE" id="PS00397">
    <property type="entry name" value="RECOMBINASES_1"/>
    <property type="match status" value="1"/>
</dbReference>
<dbReference type="SUPFAM" id="SSF53041">
    <property type="entry name" value="Resolvase-like"/>
    <property type="match status" value="1"/>
</dbReference>
<dbReference type="InterPro" id="IPR038109">
    <property type="entry name" value="DNA_bind_recomb_sf"/>
</dbReference>
<dbReference type="Pfam" id="PF00239">
    <property type="entry name" value="Resolvase"/>
    <property type="match status" value="1"/>
</dbReference>
<evidence type="ECO:0000256" key="3">
    <source>
        <dbReference type="ARBA" id="ARBA00023172"/>
    </source>
</evidence>
<proteinExistence type="predicted"/>
<comment type="caution">
    <text evidence="8">The sequence shown here is derived from an EMBL/GenBank/DDBJ whole genome shotgun (WGS) entry which is preliminary data.</text>
</comment>
<keyword evidence="9" id="KW-1185">Reference proteome</keyword>
<reference evidence="8 9" key="1">
    <citation type="journal article" date="2020" name="ISME J.">
        <title>Comparative genomics reveals insights into cyanobacterial evolution and habitat adaptation.</title>
        <authorList>
            <person name="Chen M.Y."/>
            <person name="Teng W.K."/>
            <person name="Zhao L."/>
            <person name="Hu C.X."/>
            <person name="Zhou Y.K."/>
            <person name="Han B.P."/>
            <person name="Song L.R."/>
            <person name="Shu W.S."/>
        </authorList>
    </citation>
    <scope>NUCLEOTIDE SEQUENCE [LARGE SCALE GENOMIC DNA]</scope>
    <source>
        <strain evidence="8 9">FACHB-362</strain>
    </source>
</reference>
<dbReference type="SMART" id="SM00857">
    <property type="entry name" value="Resolvase"/>
    <property type="match status" value="1"/>
</dbReference>
<feature type="region of interest" description="Disordered" evidence="5">
    <location>
        <begin position="136"/>
        <end position="158"/>
    </location>
</feature>
<dbReference type="Gene3D" id="3.40.50.1390">
    <property type="entry name" value="Resolvase, N-terminal catalytic domain"/>
    <property type="match status" value="1"/>
</dbReference>
<evidence type="ECO:0000256" key="1">
    <source>
        <dbReference type="ARBA" id="ARBA00022908"/>
    </source>
</evidence>
<evidence type="ECO:0000313" key="8">
    <source>
        <dbReference type="EMBL" id="MBD2694853.1"/>
    </source>
</evidence>
<dbReference type="InterPro" id="IPR006118">
    <property type="entry name" value="Recombinase_CS"/>
</dbReference>
<keyword evidence="3" id="KW-0233">DNA recombination</keyword>
<dbReference type="Proteomes" id="UP000660381">
    <property type="component" value="Unassembled WGS sequence"/>
</dbReference>
<dbReference type="InterPro" id="IPR036162">
    <property type="entry name" value="Resolvase-like_N_sf"/>
</dbReference>
<dbReference type="Gene3D" id="3.90.1750.20">
    <property type="entry name" value="Putative Large Serine Recombinase, Chain B, Domain 2"/>
    <property type="match status" value="1"/>
</dbReference>
<gene>
    <name evidence="8" type="ORF">H6G68_24480</name>
</gene>
<dbReference type="PANTHER" id="PTHR30461:SF23">
    <property type="entry name" value="DNA RECOMBINASE-RELATED"/>
    <property type="match status" value="1"/>
</dbReference>
<dbReference type="PANTHER" id="PTHR30461">
    <property type="entry name" value="DNA-INVERTASE FROM LAMBDOID PROPHAGE"/>
    <property type="match status" value="1"/>
</dbReference>
<dbReference type="RefSeq" id="WP_190908978.1">
    <property type="nucleotide sequence ID" value="NZ_JACJTQ010000063.1"/>
</dbReference>
<evidence type="ECO:0000256" key="5">
    <source>
        <dbReference type="SAM" id="MobiDB-lite"/>
    </source>
</evidence>
<name>A0ABR8J902_9NOST</name>